<proteinExistence type="predicted"/>
<protein>
    <submittedName>
        <fullName evidence="2">Uncharacterized protein</fullName>
    </submittedName>
</protein>
<reference evidence="2" key="1">
    <citation type="submission" date="2017-07" db="EMBL/GenBank/DDBJ databases">
        <title>Taro Niue Genome Assembly and Annotation.</title>
        <authorList>
            <person name="Atibalentja N."/>
            <person name="Keating K."/>
            <person name="Fields C.J."/>
        </authorList>
    </citation>
    <scope>NUCLEOTIDE SEQUENCE</scope>
    <source>
        <strain evidence="2">Niue_2</strain>
        <tissue evidence="2">Leaf</tissue>
    </source>
</reference>
<evidence type="ECO:0000313" key="3">
    <source>
        <dbReference type="Proteomes" id="UP000652761"/>
    </source>
</evidence>
<evidence type="ECO:0000256" key="1">
    <source>
        <dbReference type="SAM" id="MobiDB-lite"/>
    </source>
</evidence>
<comment type="caution">
    <text evidence="2">The sequence shown here is derived from an EMBL/GenBank/DDBJ whole genome shotgun (WGS) entry which is preliminary data.</text>
</comment>
<feature type="compositionally biased region" description="Basic and acidic residues" evidence="1">
    <location>
        <begin position="299"/>
        <end position="310"/>
    </location>
</feature>
<gene>
    <name evidence="2" type="ORF">Taro_002107</name>
</gene>
<dbReference type="EMBL" id="NMUH01000048">
    <property type="protein sequence ID" value="MQL69834.1"/>
    <property type="molecule type" value="Genomic_DNA"/>
</dbReference>
<accession>A0A843TJW5</accession>
<evidence type="ECO:0000313" key="2">
    <source>
        <dbReference type="EMBL" id="MQL69834.1"/>
    </source>
</evidence>
<name>A0A843TJW5_COLES</name>
<sequence>LLGVAARSTPRWEWPHTAHLRRGCPRNAHPHRRWFWHRDTPAGGVPPRTTLQGVASAHMHPVGGVPAIHAIKAGPPGSYNETNKGSADPIALGNHAFLPGGSSLLYGVEYGCSSQAGVNFASEVDNIEPSSNCSFPETAVTGCDDSASAYAEFRALAEQHPFTPVDAYIPRPDEEYPAIEPISAGGQPFCDQLFSWGMVDPYSTFATNGAGLLGQTDPSPEPSIPPIDGGSLDLHVVDYFSAPQELCTEESNFVRPLIPEAEVEERNPSPSNPPPPDFDDGGSPPLGLNALSGHGVEWPTRDRPSPGPEDKDLWDFLLSRVRAVVDSEDPPPIDAVKRVLKEKTMLAFNSGIVQDRWMAFVEDIWGEVCRRHGNVVWAAYNQRIQTLEGDLCSLASDADRRGSWITEVCKGWKTRKLKITAEMENIIRLQRELKEARSSLGQEVKDDAKDSEEEAAFVRDDEEYRRIDFGFKFGFVLGSAYLDGLWLHLVFGFDIHPGIGYDFELNLGLGLIGYGLGLGFVDLDLSLPLWFAGYDFEFGFEYGLPCWLTGYEFGIRIWYSLHLWFAGYEYGFDIAYLCGLLAMDMACLDGLLAISLSLI</sequence>
<keyword evidence="3" id="KW-1185">Reference proteome</keyword>
<dbReference type="Proteomes" id="UP000652761">
    <property type="component" value="Unassembled WGS sequence"/>
</dbReference>
<feature type="region of interest" description="Disordered" evidence="1">
    <location>
        <begin position="262"/>
        <end position="310"/>
    </location>
</feature>
<organism evidence="2 3">
    <name type="scientific">Colocasia esculenta</name>
    <name type="common">Wild taro</name>
    <name type="synonym">Arum esculentum</name>
    <dbReference type="NCBI Taxonomy" id="4460"/>
    <lineage>
        <taxon>Eukaryota</taxon>
        <taxon>Viridiplantae</taxon>
        <taxon>Streptophyta</taxon>
        <taxon>Embryophyta</taxon>
        <taxon>Tracheophyta</taxon>
        <taxon>Spermatophyta</taxon>
        <taxon>Magnoliopsida</taxon>
        <taxon>Liliopsida</taxon>
        <taxon>Araceae</taxon>
        <taxon>Aroideae</taxon>
        <taxon>Colocasieae</taxon>
        <taxon>Colocasia</taxon>
    </lineage>
</organism>
<feature type="non-terminal residue" evidence="2">
    <location>
        <position position="599"/>
    </location>
</feature>
<dbReference type="AlphaFoldDB" id="A0A843TJW5"/>